<dbReference type="InterPro" id="IPR022134">
    <property type="entry name" value="DUF3667"/>
</dbReference>
<keyword evidence="3" id="KW-1185">Reference proteome</keyword>
<evidence type="ECO:0000313" key="3">
    <source>
        <dbReference type="Proteomes" id="UP000307507"/>
    </source>
</evidence>
<dbReference type="RefSeq" id="WP_136401781.1">
    <property type="nucleotide sequence ID" value="NZ_SSNZ01000001.1"/>
</dbReference>
<accession>A0A4S4A4M5</accession>
<feature type="transmembrane region" description="Helical" evidence="1">
    <location>
        <begin position="203"/>
        <end position="221"/>
    </location>
</feature>
<name>A0A4S4A4M5_9FLAO</name>
<feature type="transmembrane region" description="Helical" evidence="1">
    <location>
        <begin position="263"/>
        <end position="286"/>
    </location>
</feature>
<reference evidence="2 3" key="1">
    <citation type="submission" date="2019-04" db="EMBL/GenBank/DDBJ databases">
        <title>Flavobacterium sp. nov. isolated from construction timber.</title>
        <authorList>
            <person name="Lin S.-Y."/>
            <person name="Chang C.-T."/>
            <person name="Young C.-C."/>
        </authorList>
    </citation>
    <scope>NUCLEOTIDE SEQUENCE [LARGE SCALE GENOMIC DNA]</scope>
    <source>
        <strain evidence="2 3">CC-CTC003</strain>
    </source>
</reference>
<evidence type="ECO:0000256" key="1">
    <source>
        <dbReference type="SAM" id="Phobius"/>
    </source>
</evidence>
<dbReference type="AlphaFoldDB" id="A0A4S4A4M5"/>
<dbReference type="Pfam" id="PF12412">
    <property type="entry name" value="DUF3667"/>
    <property type="match status" value="1"/>
</dbReference>
<evidence type="ECO:0000313" key="2">
    <source>
        <dbReference type="EMBL" id="THF53258.1"/>
    </source>
</evidence>
<feature type="transmembrane region" description="Helical" evidence="1">
    <location>
        <begin position="306"/>
        <end position="330"/>
    </location>
</feature>
<dbReference type="Proteomes" id="UP000307507">
    <property type="component" value="Unassembled WGS sequence"/>
</dbReference>
<keyword evidence="1" id="KW-1133">Transmembrane helix</keyword>
<comment type="caution">
    <text evidence="2">The sequence shown here is derived from an EMBL/GenBank/DDBJ whole genome shotgun (WGS) entry which is preliminary data.</text>
</comment>
<gene>
    <name evidence="2" type="ORF">E6C50_03400</name>
</gene>
<dbReference type="OrthoDB" id="675873at2"/>
<sequence>MSHDKIRDHIDCLNCGKIVTEKYCPNCGQDNTESRKSFHYLFTHFVEDFTHYDNAFWKTMKYLLFRPSRLTREYLAGKRKHYVAPVKLYIFISFITFFLPGVLPEIDHDNETQREVRKAEAHKYDYNYEEADSILKASTGRKIPTIGNYSSVKEYDSIQKTLPAAKKGSGIMGKFEKRVAEINEKYTTKEIIEKFKESFIHNLPKVLFLYLPLFAFSLWLFHNKKKWYYFEHGIFTLHYFSFLLLNTMLFLTVSWLLKLMGDNGFLTFLEFILTCIYLGWGFTYFFKAHRFFYGEKRYISNLKSLVLFFVNSFLITVVLLLFIIYTLLYLH</sequence>
<organism evidence="2 3">
    <name type="scientific">Flavobacterium supellecticarium</name>
    <dbReference type="NCBI Taxonomy" id="2565924"/>
    <lineage>
        <taxon>Bacteria</taxon>
        <taxon>Pseudomonadati</taxon>
        <taxon>Bacteroidota</taxon>
        <taxon>Flavobacteriia</taxon>
        <taxon>Flavobacteriales</taxon>
        <taxon>Flavobacteriaceae</taxon>
        <taxon>Flavobacterium</taxon>
    </lineage>
</organism>
<dbReference type="EMBL" id="SSNZ01000001">
    <property type="protein sequence ID" value="THF53258.1"/>
    <property type="molecule type" value="Genomic_DNA"/>
</dbReference>
<feature type="transmembrane region" description="Helical" evidence="1">
    <location>
        <begin position="82"/>
        <end position="103"/>
    </location>
</feature>
<keyword evidence="1" id="KW-0472">Membrane</keyword>
<protein>
    <submittedName>
        <fullName evidence="2">DUF3667 domain-containing protein</fullName>
    </submittedName>
</protein>
<proteinExistence type="predicted"/>
<keyword evidence="1" id="KW-0812">Transmembrane</keyword>
<feature type="transmembrane region" description="Helical" evidence="1">
    <location>
        <begin position="233"/>
        <end position="257"/>
    </location>
</feature>